<dbReference type="eggNOG" id="ENOG502SZT9">
    <property type="taxonomic scope" value="Eukaryota"/>
</dbReference>
<feature type="compositionally biased region" description="Basic and acidic residues" evidence="1">
    <location>
        <begin position="18"/>
        <end position="27"/>
    </location>
</feature>
<gene>
    <name evidence="2" type="ORF">BAUCODRAFT_491041</name>
</gene>
<sequence length="284" mass="30969">MSPTPESQTSPLPASPDRNADFADASDRAMAAALPSNLRGTPLSSRAPFSSSPAPLPRPGPRSGFKLNTGAEFGRGRPPKKKANTASVVDDEPTGSRSTCQKRAGDDGVFARPTTPASATAESKRTTASKAEGGRKRKAATGPREVPAKAIPLCYDDCEPFDKMLVDMRAENKPWPEIREAWNKLTGHKAPFSSLPNRYARMMINFTVIKEEDKPKMLEAKQEIEREFEEVKWEKIAERVAEKGGDAYKGGAICRLYKKIMAEANIMPPEGVRDGDFEVDSGDE</sequence>
<reference evidence="2 3" key="1">
    <citation type="journal article" date="2012" name="PLoS Pathog.">
        <title>Diverse lifestyles and strategies of plant pathogenesis encoded in the genomes of eighteen Dothideomycetes fungi.</title>
        <authorList>
            <person name="Ohm R.A."/>
            <person name="Feau N."/>
            <person name="Henrissat B."/>
            <person name="Schoch C.L."/>
            <person name="Horwitz B.A."/>
            <person name="Barry K.W."/>
            <person name="Condon B.J."/>
            <person name="Copeland A.C."/>
            <person name="Dhillon B."/>
            <person name="Glaser F."/>
            <person name="Hesse C.N."/>
            <person name="Kosti I."/>
            <person name="LaButti K."/>
            <person name="Lindquist E.A."/>
            <person name="Lucas S."/>
            <person name="Salamov A.A."/>
            <person name="Bradshaw R.E."/>
            <person name="Ciuffetti L."/>
            <person name="Hamelin R.C."/>
            <person name="Kema G.H.J."/>
            <person name="Lawrence C."/>
            <person name="Scott J.A."/>
            <person name="Spatafora J.W."/>
            <person name="Turgeon B.G."/>
            <person name="de Wit P.J.G.M."/>
            <person name="Zhong S."/>
            <person name="Goodwin S.B."/>
            <person name="Grigoriev I.V."/>
        </authorList>
    </citation>
    <scope>NUCLEOTIDE SEQUENCE [LARGE SCALE GENOMIC DNA]</scope>
    <source>
        <strain evidence="2 3">UAMH 10762</strain>
    </source>
</reference>
<dbReference type="RefSeq" id="XP_007676704.1">
    <property type="nucleotide sequence ID" value="XM_007678514.1"/>
</dbReference>
<evidence type="ECO:0000313" key="3">
    <source>
        <dbReference type="Proteomes" id="UP000011761"/>
    </source>
</evidence>
<accession>M2ND36</accession>
<dbReference type="GeneID" id="19114860"/>
<name>M2ND36_BAUPA</name>
<feature type="region of interest" description="Disordered" evidence="1">
    <location>
        <begin position="1"/>
        <end position="144"/>
    </location>
</feature>
<feature type="compositionally biased region" description="Polar residues" evidence="1">
    <location>
        <begin position="115"/>
        <end position="129"/>
    </location>
</feature>
<evidence type="ECO:0008006" key="4">
    <source>
        <dbReference type="Google" id="ProtNLM"/>
    </source>
</evidence>
<dbReference type="OrthoDB" id="5375264at2759"/>
<evidence type="ECO:0000313" key="2">
    <source>
        <dbReference type="EMBL" id="EMC96835.1"/>
    </source>
</evidence>
<dbReference type="AlphaFoldDB" id="M2ND36"/>
<protein>
    <recommendedName>
        <fullName evidence="4">Myb-like domain-containing protein</fullName>
    </recommendedName>
</protein>
<dbReference type="KEGG" id="bcom:BAUCODRAFT_491041"/>
<dbReference type="HOGENOM" id="CLU_979995_0_0_1"/>
<feature type="compositionally biased region" description="Polar residues" evidence="1">
    <location>
        <begin position="1"/>
        <end position="12"/>
    </location>
</feature>
<organism evidence="2 3">
    <name type="scientific">Baudoinia panamericana (strain UAMH 10762)</name>
    <name type="common">Angels' share fungus</name>
    <name type="synonym">Baudoinia compniacensis (strain UAMH 10762)</name>
    <dbReference type="NCBI Taxonomy" id="717646"/>
    <lineage>
        <taxon>Eukaryota</taxon>
        <taxon>Fungi</taxon>
        <taxon>Dikarya</taxon>
        <taxon>Ascomycota</taxon>
        <taxon>Pezizomycotina</taxon>
        <taxon>Dothideomycetes</taxon>
        <taxon>Dothideomycetidae</taxon>
        <taxon>Mycosphaerellales</taxon>
        <taxon>Teratosphaeriaceae</taxon>
        <taxon>Baudoinia</taxon>
    </lineage>
</organism>
<feature type="compositionally biased region" description="Low complexity" evidence="1">
    <location>
        <begin position="42"/>
        <end position="53"/>
    </location>
</feature>
<keyword evidence="3" id="KW-1185">Reference proteome</keyword>
<evidence type="ECO:0000256" key="1">
    <source>
        <dbReference type="SAM" id="MobiDB-lite"/>
    </source>
</evidence>
<proteinExistence type="predicted"/>
<dbReference type="Proteomes" id="UP000011761">
    <property type="component" value="Unassembled WGS sequence"/>
</dbReference>
<dbReference type="OMA" id="ANIMPPE"/>
<dbReference type="EMBL" id="KB445555">
    <property type="protein sequence ID" value="EMC96835.1"/>
    <property type="molecule type" value="Genomic_DNA"/>
</dbReference>